<feature type="transmembrane region" description="Helical" evidence="1">
    <location>
        <begin position="80"/>
        <end position="101"/>
    </location>
</feature>
<sequence>MLTAMLALSQLRGAQLWLVFWLALAALYFALMLGVPPLRKKAGAKNVLLAFLAAEVFTDLVWAGVYGYHPVYRNYGVAAVYGLALWPVALAAAAAAALVWGKRNSSKKEKTPMWSEKNSLSLSRLAVLLFTGAVAVCDVSGWWLVNWFLRTSRYAGINDAAHLVWGLVTLYVASAAAYVLLWNLYRLLVNIEEEQVFVADNVHHLRAASWCCMAVALLCLGGAVFYLPMVMVAAAAAFMGLIVRIIKNVFQRAIGMKAELDLTI</sequence>
<keyword evidence="1" id="KW-0812">Transmembrane</keyword>
<name>A0A9D2E4E9_9FIRM</name>
<dbReference type="Proteomes" id="UP000824035">
    <property type="component" value="Unassembled WGS sequence"/>
</dbReference>
<reference evidence="2" key="2">
    <citation type="submission" date="2021-04" db="EMBL/GenBank/DDBJ databases">
        <authorList>
            <person name="Gilroy R."/>
        </authorList>
    </citation>
    <scope>NUCLEOTIDE SEQUENCE</scope>
    <source>
        <strain evidence="2">ChiGjej4B4-18154</strain>
    </source>
</reference>
<feature type="transmembrane region" description="Helical" evidence="1">
    <location>
        <begin position="122"/>
        <end position="143"/>
    </location>
</feature>
<accession>A0A9D2E4E9</accession>
<keyword evidence="1" id="KW-0472">Membrane</keyword>
<dbReference type="Pfam" id="PF11188">
    <property type="entry name" value="DUF2975"/>
    <property type="match status" value="1"/>
</dbReference>
<comment type="caution">
    <text evidence="2">The sequence shown here is derived from an EMBL/GenBank/DDBJ whole genome shotgun (WGS) entry which is preliminary data.</text>
</comment>
<evidence type="ECO:0000256" key="1">
    <source>
        <dbReference type="SAM" id="Phobius"/>
    </source>
</evidence>
<organism evidence="2 3">
    <name type="scientific">Candidatus Allofournierella merdipullorum</name>
    <dbReference type="NCBI Taxonomy" id="2838595"/>
    <lineage>
        <taxon>Bacteria</taxon>
        <taxon>Bacillati</taxon>
        <taxon>Bacillota</taxon>
        <taxon>Clostridia</taxon>
        <taxon>Eubacteriales</taxon>
        <taxon>Oscillospiraceae</taxon>
        <taxon>Allofournierella</taxon>
    </lineage>
</organism>
<feature type="transmembrane region" description="Helical" evidence="1">
    <location>
        <begin position="15"/>
        <end position="35"/>
    </location>
</feature>
<dbReference type="InterPro" id="IPR021354">
    <property type="entry name" value="DUF2975"/>
</dbReference>
<dbReference type="EMBL" id="DXBV01000048">
    <property type="protein sequence ID" value="HIZ30633.1"/>
    <property type="molecule type" value="Genomic_DNA"/>
</dbReference>
<keyword evidence="1" id="KW-1133">Transmembrane helix</keyword>
<evidence type="ECO:0000313" key="3">
    <source>
        <dbReference type="Proteomes" id="UP000824035"/>
    </source>
</evidence>
<feature type="transmembrane region" description="Helical" evidence="1">
    <location>
        <begin position="232"/>
        <end position="250"/>
    </location>
</feature>
<protein>
    <submittedName>
        <fullName evidence="2">DUF2975 domain-containing protein</fullName>
    </submittedName>
</protein>
<feature type="transmembrane region" description="Helical" evidence="1">
    <location>
        <begin position="163"/>
        <end position="185"/>
    </location>
</feature>
<reference evidence="2" key="1">
    <citation type="journal article" date="2021" name="PeerJ">
        <title>Extensive microbial diversity within the chicken gut microbiome revealed by metagenomics and culture.</title>
        <authorList>
            <person name="Gilroy R."/>
            <person name="Ravi A."/>
            <person name="Getino M."/>
            <person name="Pursley I."/>
            <person name="Horton D.L."/>
            <person name="Alikhan N.F."/>
            <person name="Baker D."/>
            <person name="Gharbi K."/>
            <person name="Hall N."/>
            <person name="Watson M."/>
            <person name="Adriaenssens E.M."/>
            <person name="Foster-Nyarko E."/>
            <person name="Jarju S."/>
            <person name="Secka A."/>
            <person name="Antonio M."/>
            <person name="Oren A."/>
            <person name="Chaudhuri R.R."/>
            <person name="La Ragione R."/>
            <person name="Hildebrand F."/>
            <person name="Pallen M.J."/>
        </authorList>
    </citation>
    <scope>NUCLEOTIDE SEQUENCE</scope>
    <source>
        <strain evidence="2">ChiGjej4B4-18154</strain>
    </source>
</reference>
<proteinExistence type="predicted"/>
<dbReference type="AlphaFoldDB" id="A0A9D2E4E9"/>
<evidence type="ECO:0000313" key="2">
    <source>
        <dbReference type="EMBL" id="HIZ30633.1"/>
    </source>
</evidence>
<gene>
    <name evidence="2" type="ORF">H9813_05290</name>
</gene>
<feature type="transmembrane region" description="Helical" evidence="1">
    <location>
        <begin position="47"/>
        <end position="68"/>
    </location>
</feature>
<feature type="transmembrane region" description="Helical" evidence="1">
    <location>
        <begin position="205"/>
        <end position="226"/>
    </location>
</feature>